<dbReference type="SMART" id="SM00135">
    <property type="entry name" value="LY"/>
    <property type="match status" value="4"/>
</dbReference>
<keyword evidence="3" id="KW-1185">Reference proteome</keyword>
<dbReference type="InterPro" id="IPR011042">
    <property type="entry name" value="6-blade_b-propeller_TolB-like"/>
</dbReference>
<reference evidence="2 3" key="1">
    <citation type="submission" date="2021-06" db="EMBL/GenBank/DDBJ databases">
        <authorList>
            <person name="Palmer J.M."/>
        </authorList>
    </citation>
    <scope>NUCLEOTIDE SEQUENCE [LARGE SCALE GENOMIC DNA]</scope>
    <source>
        <strain evidence="2 3">CL_MEX2019</strain>
        <tissue evidence="2">Muscle</tissue>
    </source>
</reference>
<comment type="caution">
    <text evidence="2">The sequence shown here is derived from an EMBL/GenBank/DDBJ whole genome shotgun (WGS) entry which is preliminary data.</text>
</comment>
<organism evidence="2 3">
    <name type="scientific">Characodon lateralis</name>
    <dbReference type="NCBI Taxonomy" id="208331"/>
    <lineage>
        <taxon>Eukaryota</taxon>
        <taxon>Metazoa</taxon>
        <taxon>Chordata</taxon>
        <taxon>Craniata</taxon>
        <taxon>Vertebrata</taxon>
        <taxon>Euteleostomi</taxon>
        <taxon>Actinopterygii</taxon>
        <taxon>Neopterygii</taxon>
        <taxon>Teleostei</taxon>
        <taxon>Neoteleostei</taxon>
        <taxon>Acanthomorphata</taxon>
        <taxon>Ovalentaria</taxon>
        <taxon>Atherinomorphae</taxon>
        <taxon>Cyprinodontiformes</taxon>
        <taxon>Goodeidae</taxon>
        <taxon>Characodon</taxon>
    </lineage>
</organism>
<accession>A0ABU7DDW8</accession>
<evidence type="ECO:0000313" key="2">
    <source>
        <dbReference type="EMBL" id="MED6272675.1"/>
    </source>
</evidence>
<dbReference type="EMBL" id="JAHUTJ010022581">
    <property type="protein sequence ID" value="MED6272675.1"/>
    <property type="molecule type" value="Genomic_DNA"/>
</dbReference>
<dbReference type="PANTHER" id="PTHR46513">
    <property type="entry name" value="VITELLOGENIN RECEPTOR-LIKE PROTEIN-RELATED-RELATED"/>
    <property type="match status" value="1"/>
</dbReference>
<proteinExistence type="predicted"/>
<dbReference type="InterPro" id="IPR000033">
    <property type="entry name" value="LDLR_classB_rpt"/>
</dbReference>
<dbReference type="PROSITE" id="PS51120">
    <property type="entry name" value="LDLRB"/>
    <property type="match status" value="2"/>
</dbReference>
<feature type="repeat" description="LDL-receptor class B" evidence="1">
    <location>
        <begin position="103"/>
        <end position="145"/>
    </location>
</feature>
<dbReference type="Gene3D" id="2.120.10.30">
    <property type="entry name" value="TolB, C-terminal domain"/>
    <property type="match status" value="1"/>
</dbReference>
<evidence type="ECO:0000313" key="3">
    <source>
        <dbReference type="Proteomes" id="UP001352852"/>
    </source>
</evidence>
<protein>
    <submittedName>
        <fullName evidence="2">Low-density lipoprotein receptor- protein 5</fullName>
    </submittedName>
</protein>
<dbReference type="SUPFAM" id="SSF63825">
    <property type="entry name" value="YWTD domain"/>
    <property type="match status" value="1"/>
</dbReference>
<dbReference type="InterPro" id="IPR050778">
    <property type="entry name" value="Cueball_EGF_LRP_Nidogen"/>
</dbReference>
<feature type="repeat" description="LDL-receptor class B" evidence="1">
    <location>
        <begin position="146"/>
        <end position="190"/>
    </location>
</feature>
<evidence type="ECO:0000256" key="1">
    <source>
        <dbReference type="PROSITE-ProRule" id="PRU00461"/>
    </source>
</evidence>
<dbReference type="Pfam" id="PF00058">
    <property type="entry name" value="Ldl_recept_b"/>
    <property type="match status" value="1"/>
</dbReference>
<keyword evidence="2" id="KW-0675">Receptor</keyword>
<dbReference type="Proteomes" id="UP001352852">
    <property type="component" value="Unassembled WGS sequence"/>
</dbReference>
<keyword evidence="2" id="KW-0449">Lipoprotein</keyword>
<name>A0ABU7DDW8_9TELE</name>
<sequence>MAMTSSPSLSPAPLSFLLFSQRASISRMVLGDQSPDIILPIHVMRNVRAVSYDPLERLVYWLDGRQNIRRARDDGSMSSIIVSSPVQQVDNQLHDLSLDLYSRHIYWTCETTNTITVQKMDGRIIGVVVKDDTDKPRAIVVNAEKGYMYFTTVQEHSAKIEGASLDGTERETLFSTGLIRPVALALDNRLGKLFWVDADLKRIESSDLTDMIRQRSQRNSG</sequence>
<dbReference type="PANTHER" id="PTHR46513:SF44">
    <property type="entry name" value="LDL RECEPTOR RELATED PROTEIN 4"/>
    <property type="match status" value="1"/>
</dbReference>
<gene>
    <name evidence="2" type="primary">LRP5_5</name>
    <name evidence="2" type="ORF">CHARACLAT_032819</name>
</gene>